<dbReference type="Proteomes" id="UP000825438">
    <property type="component" value="Chromosome II"/>
</dbReference>
<gene>
    <name evidence="3" type="ORF">B9J08_000905</name>
    <name evidence="4" type="ORF">CA7LBN_002449</name>
</gene>
<dbReference type="VEuPathDB" id="FungiDB:CJI96_0003194"/>
<dbReference type="VEuPathDB" id="FungiDB:QG37_02862"/>
<dbReference type="OMA" id="CWRRWYK"/>
<dbReference type="AlphaFoldDB" id="A0A2H1A689"/>
<evidence type="ECO:0000313" key="4">
    <source>
        <dbReference type="EMBL" id="QWW23648.1"/>
    </source>
</evidence>
<accession>A0A2H1A689</accession>
<dbReference type="Pfam" id="PF08550">
    <property type="entry name" value="GATA_AreA"/>
    <property type="match status" value="1"/>
</dbReference>
<feature type="compositionally biased region" description="Acidic residues" evidence="1">
    <location>
        <begin position="145"/>
        <end position="165"/>
    </location>
</feature>
<evidence type="ECO:0000313" key="3">
    <source>
        <dbReference type="EMBL" id="PIS58407.1"/>
    </source>
</evidence>
<dbReference type="VEuPathDB" id="FungiDB:B9J08_000905"/>
<proteinExistence type="predicted"/>
<organism evidence="3">
    <name type="scientific">Candidozyma auris</name>
    <name type="common">Yeast</name>
    <name type="synonym">Candida auris</name>
    <dbReference type="NCBI Taxonomy" id="498019"/>
    <lineage>
        <taxon>Eukaryota</taxon>
        <taxon>Fungi</taxon>
        <taxon>Dikarya</taxon>
        <taxon>Ascomycota</taxon>
        <taxon>Saccharomycotina</taxon>
        <taxon>Pichiomycetes</taxon>
        <taxon>Metschnikowiaceae</taxon>
        <taxon>Candidozyma</taxon>
    </lineage>
</organism>
<dbReference type="EMBL" id="CP076750">
    <property type="protein sequence ID" value="QWW23648.1"/>
    <property type="molecule type" value="Genomic_DNA"/>
</dbReference>
<protein>
    <recommendedName>
        <fullName evidence="2">Nitrogen regulatory protein areA GATA-like domain-containing protein</fullName>
    </recommendedName>
</protein>
<sequence length="214" mass="24955">MDDLHLVSRPVFRENIDYMTKRHISPLQLHVCWKENNSTKVKSASDDISWQIPSTNSKRLENISWRRWYKDLLCLGEVAPSEINWDKCHDITWLYGPKYIVEGEFSIKEATREEFCKKDTSSCVFDSDNESVSSVQSGASSMTFESEDEESEQEEESDEEEDEQVFELRSALRSAHAHSSPRPRRSVKFNYIVNSREFVNGMSFDYDFLDPSIL</sequence>
<name>A0A2H1A689_CANAR</name>
<feature type="compositionally biased region" description="Low complexity" evidence="1">
    <location>
        <begin position="131"/>
        <end position="141"/>
    </location>
</feature>
<reference evidence="3" key="1">
    <citation type="journal article" date="2017" name="Clin. Infect. Dis.">
        <title>Simultaneous emergence of multidrug-resistant Candida auris on 3 continents confirmed by whole-genome sequencing and epidemiological analyses.</title>
        <authorList>
            <person name="Lockhart S.R."/>
            <person name="Etienne K.A."/>
            <person name="Vallabhaneni S."/>
            <person name="Farooqi J."/>
            <person name="Chowdhary A."/>
            <person name="Govender N.P."/>
            <person name="Colombo A.L."/>
            <person name="Calvo B."/>
            <person name="Cuomo C.A."/>
            <person name="Desjardins C.A."/>
            <person name="Berkow E.L."/>
            <person name="Castanheira M."/>
            <person name="Magobo R.E."/>
            <person name="Jabeen K."/>
            <person name="Asghar R.J."/>
            <person name="Meis J.F."/>
            <person name="Jackson B."/>
            <person name="Chiller T."/>
            <person name="Litvintseva A.P."/>
        </authorList>
    </citation>
    <scope>NUCLEOTIDE SEQUENCE [LARGE SCALE GENOMIC DNA]</scope>
    <source>
        <strain evidence="3">B8441</strain>
    </source>
</reference>
<reference evidence="4" key="3">
    <citation type="submission" date="2021-06" db="EMBL/GenBank/DDBJ databases">
        <title>Candida auris outbreak in lebanese hospital.</title>
        <authorList>
            <person name="Finianos M."/>
        </authorList>
    </citation>
    <scope>NUCLEOTIDE SEQUENCE</scope>
    <source>
        <strain evidence="4">CA7LBN</strain>
    </source>
</reference>
<evidence type="ECO:0000256" key="1">
    <source>
        <dbReference type="SAM" id="MobiDB-lite"/>
    </source>
</evidence>
<dbReference type="VEuPathDB" id="FungiDB:CJJ09_002864"/>
<feature type="domain" description="Nitrogen regulatory protein areA GATA-like" evidence="2">
    <location>
        <begin position="56"/>
        <end position="70"/>
    </location>
</feature>
<dbReference type="VEuPathDB" id="FungiDB:CJI97_000923"/>
<evidence type="ECO:0000259" key="2">
    <source>
        <dbReference type="Pfam" id="PF08550"/>
    </source>
</evidence>
<dbReference type="EMBL" id="PEKT02000002">
    <property type="protein sequence ID" value="PIS58407.1"/>
    <property type="molecule type" value="Genomic_DNA"/>
</dbReference>
<dbReference type="VEuPathDB" id="FungiDB:CJJ07_005586"/>
<dbReference type="STRING" id="498019.A0A2H1A689"/>
<feature type="region of interest" description="Disordered" evidence="1">
    <location>
        <begin position="128"/>
        <end position="183"/>
    </location>
</feature>
<reference evidence="3" key="2">
    <citation type="submission" date="2017-11" db="EMBL/GenBank/DDBJ databases">
        <title>Candida auris genome assembly and annotation.</title>
        <authorList>
            <person name="Munoz J.F."/>
            <person name="Gade L.G."/>
            <person name="Chow N.A."/>
            <person name="Litvintseva A.P."/>
            <person name="Loparev V.N."/>
            <person name="Cuomo C.A."/>
        </authorList>
    </citation>
    <scope>NUCLEOTIDE SEQUENCE</scope>
    <source>
        <strain evidence="3">B8441</strain>
    </source>
</reference>
<dbReference type="InterPro" id="IPR013860">
    <property type="entry name" value="AreA_GATA"/>
</dbReference>